<comment type="similarity">
    <text evidence="2 8">Belongs to the glycosyl hydrolase 28 family.</text>
</comment>
<keyword evidence="4" id="KW-0964">Secreted</keyword>
<evidence type="ECO:0000256" key="2">
    <source>
        <dbReference type="ARBA" id="ARBA00008834"/>
    </source>
</evidence>
<dbReference type="KEGG" id="jre:109005045"/>
<dbReference type="GO" id="GO:0005975">
    <property type="term" value="P:carbohydrate metabolic process"/>
    <property type="evidence" value="ECO:0007669"/>
    <property type="project" value="InterPro"/>
</dbReference>
<dbReference type="GeneID" id="109005045"/>
<evidence type="ECO:0000313" key="10">
    <source>
        <dbReference type="RefSeq" id="XP_018839358.1"/>
    </source>
</evidence>
<dbReference type="Proteomes" id="UP000235220">
    <property type="component" value="Chromosome 12"/>
</dbReference>
<evidence type="ECO:0000256" key="4">
    <source>
        <dbReference type="ARBA" id="ARBA00022525"/>
    </source>
</evidence>
<evidence type="ECO:0000256" key="3">
    <source>
        <dbReference type="ARBA" id="ARBA00022512"/>
    </source>
</evidence>
<name>A0A2I4G642_JUGRE</name>
<evidence type="ECO:0000256" key="8">
    <source>
        <dbReference type="RuleBase" id="RU361169"/>
    </source>
</evidence>
<evidence type="ECO:0000313" key="9">
    <source>
        <dbReference type="Proteomes" id="UP000235220"/>
    </source>
</evidence>
<dbReference type="InterPro" id="IPR006626">
    <property type="entry name" value="PbH1"/>
</dbReference>
<dbReference type="AlphaFoldDB" id="A0A2I4G642"/>
<dbReference type="FunFam" id="2.160.20.10:FF:000016">
    <property type="entry name" value="Polygalacturonase 7"/>
    <property type="match status" value="1"/>
</dbReference>
<organism evidence="9 10">
    <name type="scientific">Juglans regia</name>
    <name type="common">English walnut</name>
    <dbReference type="NCBI Taxonomy" id="51240"/>
    <lineage>
        <taxon>Eukaryota</taxon>
        <taxon>Viridiplantae</taxon>
        <taxon>Streptophyta</taxon>
        <taxon>Embryophyta</taxon>
        <taxon>Tracheophyta</taxon>
        <taxon>Spermatophyta</taxon>
        <taxon>Magnoliopsida</taxon>
        <taxon>eudicotyledons</taxon>
        <taxon>Gunneridae</taxon>
        <taxon>Pentapetalae</taxon>
        <taxon>rosids</taxon>
        <taxon>fabids</taxon>
        <taxon>Fagales</taxon>
        <taxon>Juglandaceae</taxon>
        <taxon>Juglans</taxon>
    </lineage>
</organism>
<reference evidence="10" key="1">
    <citation type="submission" date="2025-08" db="UniProtKB">
        <authorList>
            <consortium name="RefSeq"/>
        </authorList>
    </citation>
    <scope>IDENTIFICATION</scope>
    <source>
        <tissue evidence="10">Leaves</tissue>
    </source>
</reference>
<evidence type="ECO:0000256" key="1">
    <source>
        <dbReference type="ARBA" id="ARBA00004191"/>
    </source>
</evidence>
<accession>A0A2I4G642</accession>
<comment type="subcellular location">
    <subcellularLocation>
        <location evidence="1">Secreted</location>
        <location evidence="1">Cell wall</location>
    </subcellularLocation>
</comment>
<dbReference type="Pfam" id="PF00295">
    <property type="entry name" value="Glyco_hydro_28"/>
    <property type="match status" value="1"/>
</dbReference>
<dbReference type="Gene3D" id="2.160.20.10">
    <property type="entry name" value="Single-stranded right-handed beta-helix, Pectin lyase-like"/>
    <property type="match status" value="1"/>
</dbReference>
<dbReference type="OrthoDB" id="187139at2759"/>
<dbReference type="STRING" id="51240.A0A2I4G642"/>
<dbReference type="InterPro" id="IPR000743">
    <property type="entry name" value="Glyco_hydro_28"/>
</dbReference>
<keyword evidence="9" id="KW-1185">Reference proteome</keyword>
<gene>
    <name evidence="10" type="primary">LOC109005045</name>
</gene>
<dbReference type="FunCoup" id="A0A2I4G642">
    <property type="interactions" value="98"/>
</dbReference>
<dbReference type="GO" id="GO:0004650">
    <property type="term" value="F:polygalacturonase activity"/>
    <property type="evidence" value="ECO:0007669"/>
    <property type="project" value="InterPro"/>
</dbReference>
<dbReference type="RefSeq" id="XP_018839358.1">
    <property type="nucleotide sequence ID" value="XM_018983813.2"/>
</dbReference>
<keyword evidence="3" id="KW-0134">Cell wall</keyword>
<dbReference type="InterPro" id="IPR012334">
    <property type="entry name" value="Pectin_lyas_fold"/>
</dbReference>
<dbReference type="InterPro" id="IPR011050">
    <property type="entry name" value="Pectin_lyase_fold/virulence"/>
</dbReference>
<dbReference type="GO" id="GO:0071555">
    <property type="term" value="P:cell wall organization"/>
    <property type="evidence" value="ECO:0007669"/>
    <property type="project" value="UniProtKB-KW"/>
</dbReference>
<dbReference type="PANTHER" id="PTHR31375">
    <property type="match status" value="1"/>
</dbReference>
<proteinExistence type="inferred from homology"/>
<evidence type="ECO:0000256" key="5">
    <source>
        <dbReference type="ARBA" id="ARBA00022801"/>
    </source>
</evidence>
<evidence type="ECO:0000256" key="6">
    <source>
        <dbReference type="ARBA" id="ARBA00023295"/>
    </source>
</evidence>
<evidence type="ECO:0000256" key="7">
    <source>
        <dbReference type="ARBA" id="ARBA00023316"/>
    </source>
</evidence>
<keyword evidence="6 8" id="KW-0326">Glycosidase</keyword>
<dbReference type="SUPFAM" id="SSF51126">
    <property type="entry name" value="Pectin lyase-like"/>
    <property type="match status" value="1"/>
</dbReference>
<protein>
    <submittedName>
        <fullName evidence="10">Polygalacturonase-like</fullName>
    </submittedName>
</protein>
<sequence>MAKYHMRSCPLLLSLLSILFYSSIVLAAPVTTYNVVSLGAKADGKTDSTQAAFISAWTKACASVNPAVIYVPAGRFDLGKVVFNGPCKNSAIGIRIDGTLVAPSDYSVLGNEGNWLLFEHVDGVTISGGILDGQGTGLWDCKSSGKSCPSGATTLEFSNSKNIVLSRLTSLNSQMFHIVVNGCQNVKMQGVEVTASGDSPNTDGIHVQLSSDVTILSSKIRTGDDCISIGPGATNLWIENVACGPGHGISIGSLGKDLQEVGVQNVTVKTVTFTGTQNGLRIKTWGRPSNGFARNILFQHAIMVDVQNPILIDQNYCPDNKGCPGQVSGVKISDVTYQDIHGTSATEVAVKFDCSSKNPCSRISLEDVKLTYKNQAAQASCTHAAGTSSGAVQPSGCL</sequence>
<dbReference type="SMART" id="SM00710">
    <property type="entry name" value="PbH1"/>
    <property type="match status" value="5"/>
</dbReference>
<dbReference type="PROSITE" id="PS00502">
    <property type="entry name" value="POLYGALACTURONASE"/>
    <property type="match status" value="1"/>
</dbReference>
<keyword evidence="5 8" id="KW-0378">Hydrolase</keyword>
<dbReference type="Gramene" id="Jr12_15840_p1">
    <property type="protein sequence ID" value="cds.Jr12_15840_p1"/>
    <property type="gene ID" value="Jr12_15840"/>
</dbReference>
<keyword evidence="7" id="KW-0961">Cell wall biogenesis/degradation</keyword>